<name>B2TKV1_CLOBB</name>
<feature type="transmembrane region" description="Helical" evidence="1">
    <location>
        <begin position="35"/>
        <end position="56"/>
    </location>
</feature>
<organism evidence="2">
    <name type="scientific">Clostridium botulinum (strain Eklund 17B / Type B)</name>
    <dbReference type="NCBI Taxonomy" id="935198"/>
    <lineage>
        <taxon>Bacteria</taxon>
        <taxon>Bacillati</taxon>
        <taxon>Bacillota</taxon>
        <taxon>Clostridia</taxon>
        <taxon>Eubacteriales</taxon>
        <taxon>Clostridiaceae</taxon>
        <taxon>Clostridium</taxon>
    </lineage>
</organism>
<protein>
    <submittedName>
        <fullName evidence="2">Uncharacterized protein</fullName>
    </submittedName>
</protein>
<sequence length="63" mass="7144">MSSNSELVTKGNVLQSKPIPNGALSQSIQNINGKIYYSYVILRLLHMNGLLVRIFGLRDRRKK</sequence>
<dbReference type="KEGG" id="cbk:CLL_A1637"/>
<reference evidence="2" key="2">
    <citation type="submission" date="2009-08" db="EMBL/GenBank/DDBJ databases">
        <authorList>
            <person name="Shrivastava S."/>
            <person name="Brinkac L.M."/>
            <person name="Dodson R.J."/>
            <person name="Harkins D.M."/>
            <person name="Durkin A.S."/>
            <person name="Sutton G."/>
        </authorList>
    </citation>
    <scope>NUCLEOTIDE SEQUENCE</scope>
    <source>
        <strain evidence="2">Eklund 17B</strain>
    </source>
</reference>
<keyword evidence="1" id="KW-0812">Transmembrane</keyword>
<gene>
    <name evidence="2" type="ordered locus">CLL_A1637</name>
</gene>
<dbReference type="HOGENOM" id="CLU_2877773_0_0_9"/>
<dbReference type="PATRIC" id="fig|935198.13.peg.1584"/>
<keyword evidence="1" id="KW-0472">Membrane</keyword>
<keyword evidence="1" id="KW-1133">Transmembrane helix</keyword>
<accession>U4PFH1</accession>
<dbReference type="EMBL" id="CP001056">
    <property type="protein sequence ID" value="ACD23633.1"/>
    <property type="molecule type" value="Genomic_DNA"/>
</dbReference>
<evidence type="ECO:0000256" key="1">
    <source>
        <dbReference type="SAM" id="Phobius"/>
    </source>
</evidence>
<reference evidence="2" key="1">
    <citation type="submission" date="2009-06" db="EMBL/GenBank/DDBJ databases">
        <authorList>
            <consortium name="US DOE Joint Genome Institute (JGI-PGF)"/>
            <person name="Lucas S."/>
            <person name="Copeland A."/>
            <person name="Lapidus A."/>
            <person name="Glavina del Rio T."/>
            <person name="Dalin E."/>
            <person name="Tice H."/>
            <person name="Bruce D."/>
            <person name="Goodwin L."/>
            <person name="Pitluck S."/>
            <person name="Kyrpides N."/>
            <person name="Mavromatis K."/>
            <person name="Ivanova N."/>
            <person name="Saunders E."/>
            <person name="Brettin T."/>
            <person name="Detter J.C."/>
            <person name="Han C."/>
            <person name="Larimer F."/>
            <person name="Land M."/>
            <person name="Hauser L."/>
            <person name="Markowitz V."/>
            <person name="Cheng J.-F."/>
            <person name="Hugenholtz P."/>
            <person name="Woyke T."/>
            <person name="Wu D."/>
            <person name="Gronow S."/>
            <person name="Klenk H.-P."/>
            <person name="Eisen J.A."/>
        </authorList>
    </citation>
    <scope>NUCLEOTIDE SEQUENCE</scope>
    <source>
        <strain evidence="2">Eklund 17B</strain>
    </source>
</reference>
<accession>B2TKV1</accession>
<evidence type="ECO:0000313" key="2">
    <source>
        <dbReference type="EMBL" id="ACD23633.1"/>
    </source>
</evidence>
<proteinExistence type="predicted"/>
<dbReference type="AlphaFoldDB" id="B2TKV1"/>